<dbReference type="Proteomes" id="UP001164743">
    <property type="component" value="Chromosome 17A"/>
</dbReference>
<dbReference type="RefSeq" id="XP_053028247.1">
    <property type="nucleotide sequence ID" value="XM_053164262.1"/>
</dbReference>
<evidence type="ECO:0000313" key="2">
    <source>
        <dbReference type="Proteomes" id="UP001164743"/>
    </source>
</evidence>
<dbReference type="EMBL" id="CP110437">
    <property type="protein sequence ID" value="WAQ92692.1"/>
    <property type="molecule type" value="Genomic_DNA"/>
</dbReference>
<name>A0ABY7D7R6_9BASI</name>
<evidence type="ECO:0000313" key="1">
    <source>
        <dbReference type="EMBL" id="WAQ92692.1"/>
    </source>
</evidence>
<keyword evidence="2" id="KW-1185">Reference proteome</keyword>
<protein>
    <submittedName>
        <fullName evidence="1">Uncharacterized protein</fullName>
    </submittedName>
</protein>
<accession>A0ABY7D7R6</accession>
<gene>
    <name evidence="1" type="ORF">PtA15_17A174</name>
</gene>
<reference evidence="1" key="1">
    <citation type="submission" date="2022-10" db="EMBL/GenBank/DDBJ databases">
        <title>Puccinia triticina Genome sequencing and assembly.</title>
        <authorList>
            <person name="Li C."/>
        </authorList>
    </citation>
    <scope>NUCLEOTIDE SEQUENCE</scope>
    <source>
        <strain evidence="1">Pt15</strain>
    </source>
</reference>
<sequence length="184" mass="21291">MSDNLRITNTADKERALAFKNIKMAVRDSDIWKAAWYMGRFLKRSYTLTHDKLRWLKEEHIDRVKKLEAAVTELQKMALGHAEEDFQNWIEKGAPFSMVEQASYNKHFNNSNIAHLEKTITTYCRAAAYMKAIIEMKSTLAGLSMVEKTNGDIELEAMGACPGVEAYQNMEIEDIDWEFIEKKM</sequence>
<proteinExistence type="predicted"/>
<organism evidence="1 2">
    <name type="scientific">Puccinia triticina</name>
    <dbReference type="NCBI Taxonomy" id="208348"/>
    <lineage>
        <taxon>Eukaryota</taxon>
        <taxon>Fungi</taxon>
        <taxon>Dikarya</taxon>
        <taxon>Basidiomycota</taxon>
        <taxon>Pucciniomycotina</taxon>
        <taxon>Pucciniomycetes</taxon>
        <taxon>Pucciniales</taxon>
        <taxon>Pucciniaceae</taxon>
        <taxon>Puccinia</taxon>
    </lineage>
</organism>
<dbReference type="GeneID" id="77805157"/>